<sequence length="461" mass="51651">MLLPIRTLLSVIVSLSSGLWLNVALADETPTAKPQYCPARIAELNDRDKEIAKVAWQYFENNIQSETGLVNAVDNYPSTTMWDVGSSLAAFIAAEKLGLIPRDRFDRMTGHLLNTLENLDLFNGEAPNKVYNTQTGEKVDYRNKPSERGIGVSTLDLGRLVSWLNVLSCLHPQHQDKVRKVLESWNFCRLLEHNEMYGLKLDDKTGGVEIQQEGRLGYEQYAGKAFQQLGFDMSLSARYHNQYATKAEVSGVELLVDSRDASTLGAHNYVVSESYAMDALEHGIDDENKPLLENIYKVQQRRWEQSGTVTAVSEDNLDRKPYFVYNTIFSDDISWAAITDKGEDMSDMRSLSVKAAFSMAYLFPDREYSKVLRDAVMDARNPKGGWYSGIYEDSAKGFNKATTANTNGVVLSAFLHKLYGPLNQQCDKCGKGASLSDEFLKFNQDKKACLAKLKTASPYSP</sequence>
<accession>A0ABY9MS70</accession>
<evidence type="ECO:0000259" key="2">
    <source>
        <dbReference type="Pfam" id="PF11329"/>
    </source>
</evidence>
<name>A0ABY9MS70_9GAMM</name>
<feature type="signal peptide" evidence="1">
    <location>
        <begin position="1"/>
        <end position="26"/>
    </location>
</feature>
<gene>
    <name evidence="3" type="ORF">RCF98_03710</name>
</gene>
<feature type="domain" description="DUF3131" evidence="2">
    <location>
        <begin position="51"/>
        <end position="419"/>
    </location>
</feature>
<evidence type="ECO:0000313" key="4">
    <source>
        <dbReference type="Proteomes" id="UP001236657"/>
    </source>
</evidence>
<dbReference type="EMBL" id="CP133218">
    <property type="protein sequence ID" value="WML91467.1"/>
    <property type="molecule type" value="Genomic_DNA"/>
</dbReference>
<dbReference type="Gene3D" id="1.50.10.140">
    <property type="match status" value="1"/>
</dbReference>
<proteinExistence type="predicted"/>
<feature type="chain" id="PRO_5046134236" evidence="1">
    <location>
        <begin position="27"/>
        <end position="461"/>
    </location>
</feature>
<keyword evidence="1" id="KW-0732">Signal</keyword>
<evidence type="ECO:0000313" key="3">
    <source>
        <dbReference type="EMBL" id="WML91467.1"/>
    </source>
</evidence>
<protein>
    <submittedName>
        <fullName evidence="3">DUF3131 domain-containing protein</fullName>
    </submittedName>
</protein>
<reference evidence="3 4" key="1">
    <citation type="submission" date="2023-08" db="EMBL/GenBank/DDBJ databases">
        <title>New molecular markers tilS and rpoB for phylogenetic and monitoring studies of the genus Thiothrix biodiversity.</title>
        <authorList>
            <person name="Ravin N.V."/>
            <person name="Smolyakov D."/>
            <person name="Markov N.D."/>
            <person name="Beletsky A.V."/>
            <person name="Mardanov A.V."/>
            <person name="Rudenko T.S."/>
            <person name="Grabovich M.Y."/>
        </authorList>
    </citation>
    <scope>NUCLEOTIDE SEQUENCE [LARGE SCALE GENOMIC DNA]</scope>
    <source>
        <strain evidence="3 4">MK1</strain>
    </source>
</reference>
<organism evidence="3 4">
    <name type="scientific">Thiothrix lacustris</name>
    <dbReference type="NCBI Taxonomy" id="525917"/>
    <lineage>
        <taxon>Bacteria</taxon>
        <taxon>Pseudomonadati</taxon>
        <taxon>Pseudomonadota</taxon>
        <taxon>Gammaproteobacteria</taxon>
        <taxon>Thiotrichales</taxon>
        <taxon>Thiotrichaceae</taxon>
        <taxon>Thiothrix</taxon>
    </lineage>
</organism>
<dbReference type="Proteomes" id="UP001236657">
    <property type="component" value="Chromosome"/>
</dbReference>
<dbReference type="RefSeq" id="WP_308896246.1">
    <property type="nucleotide sequence ID" value="NZ_CP133218.1"/>
</dbReference>
<dbReference type="InterPro" id="IPR021478">
    <property type="entry name" value="DUF3131"/>
</dbReference>
<evidence type="ECO:0000256" key="1">
    <source>
        <dbReference type="SAM" id="SignalP"/>
    </source>
</evidence>
<keyword evidence="4" id="KW-1185">Reference proteome</keyword>
<dbReference type="Pfam" id="PF11329">
    <property type="entry name" value="DUF3131"/>
    <property type="match status" value="1"/>
</dbReference>